<dbReference type="Pfam" id="PF12796">
    <property type="entry name" value="Ank_2"/>
    <property type="match status" value="2"/>
</dbReference>
<dbReference type="PANTHER" id="PTHR24166:SF48">
    <property type="entry name" value="PROTEIN VAPYRIN"/>
    <property type="match status" value="1"/>
</dbReference>
<accession>A0A8E2JVK8</accession>
<feature type="compositionally biased region" description="Basic and acidic residues" evidence="4">
    <location>
        <begin position="854"/>
        <end position="873"/>
    </location>
</feature>
<dbReference type="Pfam" id="PF00023">
    <property type="entry name" value="Ank"/>
    <property type="match status" value="1"/>
</dbReference>
<dbReference type="Gene3D" id="1.25.40.20">
    <property type="entry name" value="Ankyrin repeat-containing domain"/>
    <property type="match status" value="2"/>
</dbReference>
<dbReference type="SMART" id="SM00248">
    <property type="entry name" value="ANK"/>
    <property type="match status" value="12"/>
</dbReference>
<dbReference type="Gene3D" id="3.40.50.300">
    <property type="entry name" value="P-loop containing nucleotide triphosphate hydrolases"/>
    <property type="match status" value="1"/>
</dbReference>
<dbReference type="InterPro" id="IPR013320">
    <property type="entry name" value="ConA-like_dom_sf"/>
</dbReference>
<evidence type="ECO:0000259" key="5">
    <source>
        <dbReference type="PROSITE" id="PS50188"/>
    </source>
</evidence>
<feature type="repeat" description="ANK" evidence="3">
    <location>
        <begin position="1196"/>
        <end position="1228"/>
    </location>
</feature>
<dbReference type="PROSITE" id="PS50088">
    <property type="entry name" value="ANK_REPEAT"/>
    <property type="match status" value="5"/>
</dbReference>
<feature type="compositionally biased region" description="Polar residues" evidence="4">
    <location>
        <begin position="834"/>
        <end position="853"/>
    </location>
</feature>
<feature type="domain" description="B30.2/SPRY" evidence="5">
    <location>
        <begin position="1435"/>
        <end position="1638"/>
    </location>
</feature>
<feature type="compositionally biased region" description="Polar residues" evidence="4">
    <location>
        <begin position="802"/>
        <end position="815"/>
    </location>
</feature>
<dbReference type="PROSITE" id="PS50297">
    <property type="entry name" value="ANK_REP_REGION"/>
    <property type="match status" value="3"/>
</dbReference>
<sequence>MATTGVVTLDEPRLADFEVRGWEKAKAELAKTYDPEKVKEFLKTRTTIQDTQKSCQDMEKLASQQYKNVVGKIIAKLDMCMKIGDLAAKASSETVGLAWTGVRLCFHSFQDDFETFSLFSGACLDIVGILISCRAYGRLLSAQKGPEGFPEVDKQVMDAIPGIYYQIVEFSYKMWKEMKTEKIFRIAKGLLKSNSSTYKDMINKIKDSERQMSDFAQRAVDQLVIYKLDIDQNTLQEVKELIKSNGDLQQKINDELQRLKNKTPQDVAQDNLNANRQGLNASYPLKTILEKRIPLPGTCLWIFDKEKTKEYEILWNQAEGSRLLWISGEGGFGKSFLIVKVIQTLRDQVSHRNDTVLCYFLCNRGNAISRSTRRVLDHLIAQLYEHAASQKNLDILDRANTAVASYLQKLRSDSVADPKGQSGQTANEKNSESLAAYAFEDAFLTIVEALKKQVYIVIDALDECDDREEQGFLSLIKRLVKSTAAALKILICSRREGDINPLLAVDEVIQIRVEDKNGPDVERFTNDHLSRLAGWTKSERALASERIVKKAGPWFKYVDLVVDILRQPFQRPVSKKLDELPQGLTDMYVEVFHQIDPSYGRFMETFLTWVILSPKTLTVTEIVDAYSEIYSEGNQDEDVEELTSVQNEMPYRDQIVKVGAAFLKVDWNTGMVDVSHETVKEAFLRSDNNITHETKEETPVCPACGLPKAHNGRWTLTRKEGHLAITRTIFRHLNSDLFCEAYLPGFTRPSPANADDSSDSSANDQSKSAEDTEDEPQEKPTAEPEAEDSVAGIEDDAAPEGTSENVQEDLNTVDPTKNDELEHSDGVALDSEQIEPSSPGSRGTSQTNGSNHSLADKATSEVSKEGNDTELHETNVSTLPDHEIEDEEDISEADSDMSSKGSPGNANPPSASTDNSLRYEITNCLYHLQKVFDLWPETEQTGVQWIQLWNDILLFFDQDGSPRYESWLYQDATRQGSLFEQFGPSSVVPIHVASAYGLTALAKRLIVSKEDVRRTTLWGQQPLHYAARLPSGQQKRTMCELLFKNSADANFQYDDEDTGAETPFHVLLSVDPTFDSVQLFLHNGAKCSVRSRRRGWFAVHYFATFGTDIKVLEALIAHGADINAQDTDGETPLHKLVRRPDLQPALLRSFIREGAVTDQNDKASQKPLFEVASSNNKEALEIILSKNPPVNDEDEDGMTALHNAALHGFLEGVKMLIDKGADPTQLDSQDRSPFYLACQSGDAKTVEYLARVLTETDLNKSNWKIKPPLSKNILDTPTKNGKTPLRKAVAMGHTSVIQVLLERFHNFLNIDYQDPSANRTVLHIAARLCLPAVVRLLLDHSARTDLKDKAEDTPLTLCYQAWVGNISADMESVVLFLINHNEETRRAALMDEDLLNAAVICGSEVVVETLLKLGVDVTRRDEHGWTALELARQYNNKEIQRMLSREGITVGKPPSGWVQTKGSNRLVNIFDDGLELQWLDGGVVGNNGCSFLSDHPIPAGAGKYYFEIKIHEPGEGKEKSDAVVVGVGLCHRRKKLMDWFPGLPDMAQFGQLSWGYHGDDGSFHEHLEGCRYDLDWFPYGQGATVGCAIDFLKAEIFYTLNGKRLMKTTFTNVKGRLYPAVGISDSVEIRTNFGKEPFLWEHGNNLDFDADIPSDGAEEDAN</sequence>
<evidence type="ECO:0000256" key="3">
    <source>
        <dbReference type="PROSITE-ProRule" id="PRU00023"/>
    </source>
</evidence>
<proteinExistence type="predicted"/>
<protein>
    <recommendedName>
        <fullName evidence="5">B30.2/SPRY domain-containing protein</fullName>
    </recommendedName>
</protein>
<dbReference type="OrthoDB" id="341259at2759"/>
<dbReference type="CDD" id="cd12885">
    <property type="entry name" value="SPRY_RanBP_like"/>
    <property type="match status" value="1"/>
</dbReference>
<feature type="compositionally biased region" description="Polar residues" evidence="4">
    <location>
        <begin position="900"/>
        <end position="914"/>
    </location>
</feature>
<dbReference type="Pfam" id="PF24883">
    <property type="entry name" value="NPHP3_N"/>
    <property type="match status" value="1"/>
</dbReference>
<evidence type="ECO:0000256" key="2">
    <source>
        <dbReference type="ARBA" id="ARBA00023043"/>
    </source>
</evidence>
<gene>
    <name evidence="6" type="ORF">AOQ84DRAFT_374597</name>
</gene>
<evidence type="ECO:0000256" key="1">
    <source>
        <dbReference type="ARBA" id="ARBA00022737"/>
    </source>
</evidence>
<dbReference type="InterPro" id="IPR050889">
    <property type="entry name" value="Dendritic_Spine_Reg/Scaffold"/>
</dbReference>
<name>A0A8E2JVK8_9PEZI</name>
<feature type="repeat" description="ANK" evidence="3">
    <location>
        <begin position="1280"/>
        <end position="1303"/>
    </location>
</feature>
<dbReference type="InterPro" id="IPR002110">
    <property type="entry name" value="Ankyrin_rpt"/>
</dbReference>
<feature type="compositionally biased region" description="Basic and acidic residues" evidence="4">
    <location>
        <begin position="816"/>
        <end position="825"/>
    </location>
</feature>
<dbReference type="Gene3D" id="2.60.120.920">
    <property type="match status" value="1"/>
</dbReference>
<evidence type="ECO:0000256" key="4">
    <source>
        <dbReference type="SAM" id="MobiDB-lite"/>
    </source>
</evidence>
<keyword evidence="1" id="KW-0677">Repeat</keyword>
<dbReference type="Proteomes" id="UP000250140">
    <property type="component" value="Unassembled WGS sequence"/>
</dbReference>
<dbReference type="InterPro" id="IPR027417">
    <property type="entry name" value="P-loop_NTPase"/>
</dbReference>
<dbReference type="InterPro" id="IPR056884">
    <property type="entry name" value="NPHP3-like_N"/>
</dbReference>
<dbReference type="PROSITE" id="PS50188">
    <property type="entry name" value="B302_SPRY"/>
    <property type="match status" value="1"/>
</dbReference>
<dbReference type="InterPro" id="IPR044736">
    <property type="entry name" value="Gid1/RanBPM/SPLA_SPRY"/>
</dbReference>
<dbReference type="SUPFAM" id="SSF52540">
    <property type="entry name" value="P-loop containing nucleoside triphosphate hydrolases"/>
    <property type="match status" value="1"/>
</dbReference>
<dbReference type="SUPFAM" id="SSF49899">
    <property type="entry name" value="Concanavalin A-like lectins/glucanases"/>
    <property type="match status" value="1"/>
</dbReference>
<dbReference type="InterPro" id="IPR036770">
    <property type="entry name" value="Ankyrin_rpt-contain_sf"/>
</dbReference>
<keyword evidence="7" id="KW-1185">Reference proteome</keyword>
<feature type="compositionally biased region" description="Acidic residues" evidence="4">
    <location>
        <begin position="883"/>
        <end position="895"/>
    </location>
</feature>
<dbReference type="Pfam" id="PF00622">
    <property type="entry name" value="SPRY"/>
    <property type="match status" value="1"/>
</dbReference>
<feature type="repeat" description="ANK" evidence="3">
    <location>
        <begin position="1128"/>
        <end position="1162"/>
    </location>
</feature>
<dbReference type="InterPro" id="IPR003877">
    <property type="entry name" value="SPRY_dom"/>
</dbReference>
<feature type="compositionally biased region" description="Acidic residues" evidence="4">
    <location>
        <begin position="784"/>
        <end position="798"/>
    </location>
</feature>
<dbReference type="InterPro" id="IPR043136">
    <property type="entry name" value="B30.2/SPRY_sf"/>
</dbReference>
<feature type="repeat" description="ANK" evidence="3">
    <location>
        <begin position="1317"/>
        <end position="1349"/>
    </location>
</feature>
<organism evidence="6 7">
    <name type="scientific">Glonium stellatum</name>
    <dbReference type="NCBI Taxonomy" id="574774"/>
    <lineage>
        <taxon>Eukaryota</taxon>
        <taxon>Fungi</taxon>
        <taxon>Dikarya</taxon>
        <taxon>Ascomycota</taxon>
        <taxon>Pezizomycotina</taxon>
        <taxon>Dothideomycetes</taxon>
        <taxon>Pleosporomycetidae</taxon>
        <taxon>Gloniales</taxon>
        <taxon>Gloniaceae</taxon>
        <taxon>Glonium</taxon>
    </lineage>
</organism>
<evidence type="ECO:0000313" key="7">
    <source>
        <dbReference type="Proteomes" id="UP000250140"/>
    </source>
</evidence>
<dbReference type="SUPFAM" id="SSF48403">
    <property type="entry name" value="Ankyrin repeat"/>
    <property type="match status" value="2"/>
</dbReference>
<reference evidence="6 7" key="1">
    <citation type="journal article" date="2016" name="Nat. Commun.">
        <title>Ectomycorrhizal ecology is imprinted in the genome of the dominant symbiotic fungus Cenococcum geophilum.</title>
        <authorList>
            <consortium name="DOE Joint Genome Institute"/>
            <person name="Peter M."/>
            <person name="Kohler A."/>
            <person name="Ohm R.A."/>
            <person name="Kuo A."/>
            <person name="Krutzmann J."/>
            <person name="Morin E."/>
            <person name="Arend M."/>
            <person name="Barry K.W."/>
            <person name="Binder M."/>
            <person name="Choi C."/>
            <person name="Clum A."/>
            <person name="Copeland A."/>
            <person name="Grisel N."/>
            <person name="Haridas S."/>
            <person name="Kipfer T."/>
            <person name="LaButti K."/>
            <person name="Lindquist E."/>
            <person name="Lipzen A."/>
            <person name="Maire R."/>
            <person name="Meier B."/>
            <person name="Mihaltcheva S."/>
            <person name="Molinier V."/>
            <person name="Murat C."/>
            <person name="Poggeler S."/>
            <person name="Quandt C.A."/>
            <person name="Sperisen C."/>
            <person name="Tritt A."/>
            <person name="Tisserant E."/>
            <person name="Crous P.W."/>
            <person name="Henrissat B."/>
            <person name="Nehls U."/>
            <person name="Egli S."/>
            <person name="Spatafora J.W."/>
            <person name="Grigoriev I.V."/>
            <person name="Martin F.M."/>
        </authorList>
    </citation>
    <scope>NUCLEOTIDE SEQUENCE [LARGE SCALE GENOMIC DNA]</scope>
    <source>
        <strain evidence="6 7">CBS 207.34</strain>
    </source>
</reference>
<dbReference type="SMART" id="SM00449">
    <property type="entry name" value="SPRY"/>
    <property type="match status" value="1"/>
</dbReference>
<feature type="compositionally biased region" description="Low complexity" evidence="4">
    <location>
        <begin position="749"/>
        <end position="766"/>
    </location>
</feature>
<evidence type="ECO:0000313" key="6">
    <source>
        <dbReference type="EMBL" id="OCL10787.1"/>
    </source>
</evidence>
<keyword evidence="2 3" id="KW-0040">ANK repeat</keyword>
<feature type="repeat" description="ANK" evidence="3">
    <location>
        <begin position="1094"/>
        <end position="1127"/>
    </location>
</feature>
<dbReference type="InterPro" id="IPR001870">
    <property type="entry name" value="B30.2/SPRY"/>
</dbReference>
<feature type="region of interest" description="Disordered" evidence="4">
    <location>
        <begin position="749"/>
        <end position="914"/>
    </location>
</feature>
<dbReference type="PANTHER" id="PTHR24166">
    <property type="entry name" value="ROLLING PEBBLES, ISOFORM B"/>
    <property type="match status" value="1"/>
</dbReference>
<dbReference type="EMBL" id="KV749167">
    <property type="protein sequence ID" value="OCL10787.1"/>
    <property type="molecule type" value="Genomic_DNA"/>
</dbReference>